<accession>A0A8S4QHC9</accession>
<name>A0A8S4QHC9_9NEOP</name>
<dbReference type="AlphaFoldDB" id="A0A8S4QHC9"/>
<reference evidence="1" key="1">
    <citation type="submission" date="2022-03" db="EMBL/GenBank/DDBJ databases">
        <authorList>
            <person name="Lindestad O."/>
        </authorList>
    </citation>
    <scope>NUCLEOTIDE SEQUENCE</scope>
</reference>
<evidence type="ECO:0000313" key="1">
    <source>
        <dbReference type="EMBL" id="CAH2209471.1"/>
    </source>
</evidence>
<organism evidence="1 2">
    <name type="scientific">Pararge aegeria aegeria</name>
    <dbReference type="NCBI Taxonomy" id="348720"/>
    <lineage>
        <taxon>Eukaryota</taxon>
        <taxon>Metazoa</taxon>
        <taxon>Ecdysozoa</taxon>
        <taxon>Arthropoda</taxon>
        <taxon>Hexapoda</taxon>
        <taxon>Insecta</taxon>
        <taxon>Pterygota</taxon>
        <taxon>Neoptera</taxon>
        <taxon>Endopterygota</taxon>
        <taxon>Lepidoptera</taxon>
        <taxon>Glossata</taxon>
        <taxon>Ditrysia</taxon>
        <taxon>Papilionoidea</taxon>
        <taxon>Nymphalidae</taxon>
        <taxon>Satyrinae</taxon>
        <taxon>Satyrini</taxon>
        <taxon>Parargina</taxon>
        <taxon>Pararge</taxon>
    </lineage>
</organism>
<dbReference type="EMBL" id="CAKXAJ010006014">
    <property type="protein sequence ID" value="CAH2209471.1"/>
    <property type="molecule type" value="Genomic_DNA"/>
</dbReference>
<keyword evidence="2" id="KW-1185">Reference proteome</keyword>
<proteinExistence type="predicted"/>
<evidence type="ECO:0000313" key="2">
    <source>
        <dbReference type="Proteomes" id="UP000838756"/>
    </source>
</evidence>
<sequence>MPNIRSKMGKGFAHVFGIKITEQLATGNRNRASSFLATASKGHTTCRKMPSLKRGRPLAYRLVHLQLDQLGVRRRHQPHRLRGRRAARRQRALRRLPGDRHRRRIYKAAHVFDAF</sequence>
<comment type="caution">
    <text evidence="1">The sequence shown here is derived from an EMBL/GenBank/DDBJ whole genome shotgun (WGS) entry which is preliminary data.</text>
</comment>
<dbReference type="Proteomes" id="UP000838756">
    <property type="component" value="Unassembled WGS sequence"/>
</dbReference>
<gene>
    <name evidence="1" type="primary">jg1194</name>
    <name evidence="1" type="ORF">PAEG_LOCUS1869</name>
</gene>
<protein>
    <submittedName>
        <fullName evidence="1">Jg1194 protein</fullName>
    </submittedName>
</protein>